<dbReference type="SUPFAM" id="SSF52172">
    <property type="entry name" value="CheY-like"/>
    <property type="match status" value="1"/>
</dbReference>
<proteinExistence type="predicted"/>
<dbReference type="SMART" id="SM00028">
    <property type="entry name" value="TPR"/>
    <property type="match status" value="3"/>
</dbReference>
<dbReference type="InterPro" id="IPR011006">
    <property type="entry name" value="CheY-like_superfamily"/>
</dbReference>
<name>A0A8J6M0G8_9ALTE</name>
<dbReference type="GO" id="GO:0000160">
    <property type="term" value="P:phosphorelay signal transduction system"/>
    <property type="evidence" value="ECO:0007669"/>
    <property type="project" value="InterPro"/>
</dbReference>
<dbReference type="Pfam" id="PF00072">
    <property type="entry name" value="Response_reg"/>
    <property type="match status" value="1"/>
</dbReference>
<dbReference type="InterPro" id="IPR052048">
    <property type="entry name" value="ST_Response_Regulator"/>
</dbReference>
<dbReference type="Gene3D" id="3.40.50.2300">
    <property type="match status" value="1"/>
</dbReference>
<dbReference type="SMART" id="SM00448">
    <property type="entry name" value="REC"/>
    <property type="match status" value="1"/>
</dbReference>
<comment type="caution">
    <text evidence="1">Lacks conserved residue(s) required for the propagation of feature annotation.</text>
</comment>
<dbReference type="PROSITE" id="PS50110">
    <property type="entry name" value="RESPONSE_REGULATORY"/>
    <property type="match status" value="1"/>
</dbReference>
<dbReference type="SUPFAM" id="SSF48452">
    <property type="entry name" value="TPR-like"/>
    <property type="match status" value="2"/>
</dbReference>
<gene>
    <name evidence="4" type="ORF">H8B19_14835</name>
</gene>
<evidence type="ECO:0000313" key="5">
    <source>
        <dbReference type="Proteomes" id="UP000601768"/>
    </source>
</evidence>
<dbReference type="PROSITE" id="PS50005">
    <property type="entry name" value="TPR"/>
    <property type="match status" value="1"/>
</dbReference>
<evidence type="ECO:0000256" key="1">
    <source>
        <dbReference type="PROSITE-ProRule" id="PRU00169"/>
    </source>
</evidence>
<reference evidence="4" key="2">
    <citation type="submission" date="2020-08" db="EMBL/GenBank/DDBJ databases">
        <authorList>
            <person name="Lai Q."/>
        </authorList>
    </citation>
    <scope>NUCLEOTIDE SEQUENCE</scope>
    <source>
        <strain evidence="4">S27-2</strain>
    </source>
</reference>
<organism evidence="4 5">
    <name type="scientific">Neptunicella marina</name>
    <dbReference type="NCBI Taxonomy" id="2125989"/>
    <lineage>
        <taxon>Bacteria</taxon>
        <taxon>Pseudomonadati</taxon>
        <taxon>Pseudomonadota</taxon>
        <taxon>Gammaproteobacteria</taxon>
        <taxon>Alteromonadales</taxon>
        <taxon>Alteromonadaceae</taxon>
        <taxon>Neptunicella</taxon>
    </lineage>
</organism>
<dbReference type="Proteomes" id="UP000601768">
    <property type="component" value="Unassembled WGS sequence"/>
</dbReference>
<dbReference type="InterPro" id="IPR001789">
    <property type="entry name" value="Sig_transdc_resp-reg_receiver"/>
</dbReference>
<feature type="domain" description="Response regulatory" evidence="3">
    <location>
        <begin position="10"/>
        <end position="129"/>
    </location>
</feature>
<feature type="repeat" description="TPR" evidence="2">
    <location>
        <begin position="448"/>
        <end position="481"/>
    </location>
</feature>
<dbReference type="PANTHER" id="PTHR43228">
    <property type="entry name" value="TWO-COMPONENT RESPONSE REGULATOR"/>
    <property type="match status" value="1"/>
</dbReference>
<dbReference type="InterPro" id="IPR019734">
    <property type="entry name" value="TPR_rpt"/>
</dbReference>
<dbReference type="AlphaFoldDB" id="A0A8J6M0G8"/>
<evidence type="ECO:0000256" key="2">
    <source>
        <dbReference type="PROSITE-ProRule" id="PRU00339"/>
    </source>
</evidence>
<evidence type="ECO:0000259" key="3">
    <source>
        <dbReference type="PROSITE" id="PS50110"/>
    </source>
</evidence>
<keyword evidence="5" id="KW-1185">Reference proteome</keyword>
<keyword evidence="2" id="KW-0802">TPR repeat</keyword>
<evidence type="ECO:0000313" key="4">
    <source>
        <dbReference type="EMBL" id="MBC3767154.1"/>
    </source>
</evidence>
<accession>A0A8J6M0G8</accession>
<reference evidence="4" key="1">
    <citation type="journal article" date="2018" name="Int. J. Syst. Evol. Microbiol.">
        <title>Neptunicella marina gen. nov., sp. nov., isolated from surface seawater.</title>
        <authorList>
            <person name="Liu X."/>
            <person name="Lai Q."/>
            <person name="Du Y."/>
            <person name="Zhang X."/>
            <person name="Liu Z."/>
            <person name="Sun F."/>
            <person name="Shao Z."/>
        </authorList>
    </citation>
    <scope>NUCLEOTIDE SEQUENCE</scope>
    <source>
        <strain evidence="4">S27-2</strain>
    </source>
</reference>
<dbReference type="PANTHER" id="PTHR43228:SF1">
    <property type="entry name" value="TWO-COMPONENT RESPONSE REGULATOR ARR22"/>
    <property type="match status" value="1"/>
</dbReference>
<dbReference type="EMBL" id="JACNEP010000014">
    <property type="protein sequence ID" value="MBC3767154.1"/>
    <property type="molecule type" value="Genomic_DNA"/>
</dbReference>
<dbReference type="Gene3D" id="1.25.40.10">
    <property type="entry name" value="Tetratricopeptide repeat domain"/>
    <property type="match status" value="2"/>
</dbReference>
<comment type="caution">
    <text evidence="4">The sequence shown here is derived from an EMBL/GenBank/DDBJ whole genome shotgun (WGS) entry which is preliminary data.</text>
</comment>
<protein>
    <submittedName>
        <fullName evidence="4">Response regulator</fullName>
    </submittedName>
</protein>
<dbReference type="RefSeq" id="WP_186507672.1">
    <property type="nucleotide sequence ID" value="NZ_JACNEP010000014.1"/>
</dbReference>
<sequence length="540" mass="63121">MDRNLAKNSNVLIIDEQVLAQGYMKYALQELGFEKISYVEQADKALNRIQAEEFDLIICSYHLKKEQEGYSLYEYLISERIIPESTAFVFISSETNADIVQSIIELQPDEFLVKPFTVNDISRRLTRILKRKKVLKDIYQLMHKDLNEQALDAVETFLTSPDKSEFFPIALKLKGELLLLCEQYEQAKEFYQAIINVQNFAWAQLGMVKSLMALDQDDEAEKLLLRLAFKADAQVKAFDLLADIQIKQKDFDMALESTLLAAELSPRNIKRHQYAMQLSRLTHDHQTLFEISKKVVRYARNSVYEQPQIYLNAARAGIDYAMTAGPEQCNLLLKQCNEYLKRFNKTFPKAQMSEPLKVIHARMHYLQDEKHKAEALLNQLDDNNWSRDSMEDLLDKAKAFHEIGLYEKSMRLLNEIERRCRQYPDQGKIFLRYILQEKQERHAIRYSPKELNNAGVSFYQTGDIHGAMKIFRQAFRVMPKNPAIALNLLQAIALRLREQSLTDNIRSTMKRCIYTIENSNLTQDQEERYQKVTRFFEEVA</sequence>
<dbReference type="InterPro" id="IPR011990">
    <property type="entry name" value="TPR-like_helical_dom_sf"/>
</dbReference>